<proteinExistence type="predicted"/>
<organism evidence="1">
    <name type="scientific">freshwater metagenome</name>
    <dbReference type="NCBI Taxonomy" id="449393"/>
    <lineage>
        <taxon>unclassified sequences</taxon>
        <taxon>metagenomes</taxon>
        <taxon>ecological metagenomes</taxon>
    </lineage>
</organism>
<name>A0A6J7IEL6_9ZZZZ</name>
<dbReference type="EMBL" id="CAFBLX010000454">
    <property type="protein sequence ID" value="CAB4929548.1"/>
    <property type="molecule type" value="Genomic_DNA"/>
</dbReference>
<reference evidence="1" key="1">
    <citation type="submission" date="2020-05" db="EMBL/GenBank/DDBJ databases">
        <authorList>
            <person name="Chiriac C."/>
            <person name="Salcher M."/>
            <person name="Ghai R."/>
            <person name="Kavagutti S V."/>
        </authorList>
    </citation>
    <scope>NUCLEOTIDE SEQUENCE</scope>
</reference>
<accession>A0A6J7IEL6</accession>
<evidence type="ECO:0000313" key="1">
    <source>
        <dbReference type="EMBL" id="CAB4929548.1"/>
    </source>
</evidence>
<protein>
    <submittedName>
        <fullName evidence="1">Unannotated protein</fullName>
    </submittedName>
</protein>
<gene>
    <name evidence="1" type="ORF">UFOPK3472_04011</name>
</gene>
<sequence length="120" mass="12316">MKLSGCVSEAFQPTLLYAASATNPGVSVGTRIDEICLRPVVSSTPVTAVTVTSSVMSVPELVMNCLLPLMIQSPPSRLAVVLVPPASLPAPGSVNPKAARALPAVSLGSHCCFCSSLPKR</sequence>
<dbReference type="AlphaFoldDB" id="A0A6J7IEL6"/>